<evidence type="ECO:0000313" key="3">
    <source>
        <dbReference type="EMBL" id="RKU41479.1"/>
    </source>
</evidence>
<dbReference type="GO" id="GO:0007264">
    <property type="term" value="P:small GTPase-mediated signal transduction"/>
    <property type="evidence" value="ECO:0007669"/>
    <property type="project" value="InterPro"/>
</dbReference>
<feature type="region of interest" description="Disordered" evidence="1">
    <location>
        <begin position="204"/>
        <end position="251"/>
    </location>
</feature>
<dbReference type="InterPro" id="IPR031348">
    <property type="entry name" value="PigL_N"/>
</dbReference>
<dbReference type="PROSITE" id="PS50238">
    <property type="entry name" value="RHOGAP"/>
    <property type="match status" value="1"/>
</dbReference>
<name>A0A420Y145_9PEZI</name>
<dbReference type="Gene3D" id="1.10.555.10">
    <property type="entry name" value="Rho GTPase activation protein"/>
    <property type="match status" value="1"/>
</dbReference>
<comment type="caution">
    <text evidence="3">The sequence shown here is derived from an EMBL/GenBank/DDBJ whole genome shotgun (WGS) entry which is preliminary data.</text>
</comment>
<dbReference type="EMBL" id="QVQW01000074">
    <property type="protein sequence ID" value="RKU41479.1"/>
    <property type="molecule type" value="Genomic_DNA"/>
</dbReference>
<dbReference type="InterPro" id="IPR000198">
    <property type="entry name" value="RhoGAP_dom"/>
</dbReference>
<dbReference type="SUPFAM" id="SSF48350">
    <property type="entry name" value="GTPase activation domain, GAP"/>
    <property type="match status" value="1"/>
</dbReference>
<dbReference type="SMART" id="SM00324">
    <property type="entry name" value="RhoGAP"/>
    <property type="match status" value="1"/>
</dbReference>
<organism evidence="3 4">
    <name type="scientific">Coniochaeta pulveracea</name>
    <dbReference type="NCBI Taxonomy" id="177199"/>
    <lineage>
        <taxon>Eukaryota</taxon>
        <taxon>Fungi</taxon>
        <taxon>Dikarya</taxon>
        <taxon>Ascomycota</taxon>
        <taxon>Pezizomycotina</taxon>
        <taxon>Sordariomycetes</taxon>
        <taxon>Sordariomycetidae</taxon>
        <taxon>Coniochaetales</taxon>
        <taxon>Coniochaetaceae</taxon>
        <taxon>Coniochaeta</taxon>
    </lineage>
</organism>
<feature type="compositionally biased region" description="Low complexity" evidence="1">
    <location>
        <begin position="213"/>
        <end position="230"/>
    </location>
</feature>
<keyword evidence="4" id="KW-1185">Reference proteome</keyword>
<protein>
    <recommendedName>
        <fullName evidence="2">Rho-GAP domain-containing protein</fullName>
    </recommendedName>
</protein>
<dbReference type="GO" id="GO:0031267">
    <property type="term" value="F:small GTPase binding"/>
    <property type="evidence" value="ECO:0007669"/>
    <property type="project" value="InterPro"/>
</dbReference>
<dbReference type="OrthoDB" id="524326at2759"/>
<evidence type="ECO:0000259" key="2">
    <source>
        <dbReference type="PROSITE" id="PS50238"/>
    </source>
</evidence>
<feature type="region of interest" description="Disordered" evidence="1">
    <location>
        <begin position="146"/>
        <end position="165"/>
    </location>
</feature>
<accession>A0A420Y145</accession>
<feature type="compositionally biased region" description="Low complexity" evidence="1">
    <location>
        <begin position="369"/>
        <end position="385"/>
    </location>
</feature>
<feature type="region of interest" description="Disordered" evidence="1">
    <location>
        <begin position="346"/>
        <end position="402"/>
    </location>
</feature>
<feature type="compositionally biased region" description="Polar residues" evidence="1">
    <location>
        <begin position="351"/>
        <end position="368"/>
    </location>
</feature>
<sequence length="652" mass="70529">MEAAAGETDWLAISTGCAALANAVEKTSAALNAFIRDVRESRLELNALSGELHSLDGILDLMKDDASSFPPKLAARTPTVLQHCTAVVNELEGYVTILNSADLSRQAKKLRWAATKSHMSRIQSTLDGYKSTLGLALDLVAFTSTKHDKDGEPDSPGEPSDARDRISETVAEIRRLSSRLQGDVQKSAALRSYLDALQAHANDVSVSPDNHTSASHAGSSSSLSDAPDSAIEINDDPFFKDPTVKTSTATTPLDEVDELLDELKEMPASPPVPPRNVRRSMSMNKGSLAVVPIKADTARPTTAHSDFQLVPNARNYQFTTEITAGPPPDYDTAPAKRGLLSRMFSTRKRSNASSKNPPISSAASLQTIASAPSTASGPSTASVGSDKSPEFPPRRPSVSRRLSSSIKGFPMFKVEEEDESTINSEPNAIFGVSLAKSIQVAHGSARTRHTEGGKSHRDFPLCIYKCTQFIGKMDGAKAPEIFGEGGDAHRLAALRTLFSSGPTYGDDIDWDWFTVYEAADLILIYLSELPKPLVAESVAKRWISLSRQATITSGSRTDQCIDFWEEAMLGVRGPARNLLKLLLNLWADVAEAADENGMTAERLAAKILQPLMHTDAKTYTTDYMLSLAFLIRKRCEYLAVLQGNRGKSKAAF</sequence>
<dbReference type="GO" id="GO:0005096">
    <property type="term" value="F:GTPase activator activity"/>
    <property type="evidence" value="ECO:0007669"/>
    <property type="project" value="InterPro"/>
</dbReference>
<dbReference type="PANTHER" id="PTHR12783:SF5">
    <property type="entry name" value="RALA-BINDING PROTEIN 1"/>
    <property type="match status" value="1"/>
</dbReference>
<evidence type="ECO:0000256" key="1">
    <source>
        <dbReference type="SAM" id="MobiDB-lite"/>
    </source>
</evidence>
<dbReference type="STRING" id="177199.A0A420Y145"/>
<dbReference type="Pfam" id="PF00620">
    <property type="entry name" value="RhoGAP"/>
    <property type="match status" value="1"/>
</dbReference>
<dbReference type="AlphaFoldDB" id="A0A420Y145"/>
<dbReference type="PANTHER" id="PTHR12783">
    <property type="entry name" value="RALA BINDING PROTEIN 1 RALBP1"/>
    <property type="match status" value="1"/>
</dbReference>
<gene>
    <name evidence="3" type="ORF">DL546_004438</name>
</gene>
<proteinExistence type="predicted"/>
<dbReference type="InterPro" id="IPR039767">
    <property type="entry name" value="RALBP1"/>
</dbReference>
<feature type="domain" description="Rho-GAP" evidence="2">
    <location>
        <begin position="432"/>
        <end position="638"/>
    </location>
</feature>
<dbReference type="InterPro" id="IPR008936">
    <property type="entry name" value="Rho_GTPase_activation_prot"/>
</dbReference>
<dbReference type="Proteomes" id="UP000275385">
    <property type="component" value="Unassembled WGS sequence"/>
</dbReference>
<evidence type="ECO:0000313" key="4">
    <source>
        <dbReference type="Proteomes" id="UP000275385"/>
    </source>
</evidence>
<dbReference type="Pfam" id="PF17111">
    <property type="entry name" value="PigL_N"/>
    <property type="match status" value="1"/>
</dbReference>
<reference evidence="3 4" key="1">
    <citation type="submission" date="2018-08" db="EMBL/GenBank/DDBJ databases">
        <title>Draft genome of the lignicolous fungus Coniochaeta pulveracea.</title>
        <authorList>
            <person name="Borstlap C.J."/>
            <person name="De Witt R.N."/>
            <person name="Botha A."/>
            <person name="Volschenk H."/>
        </authorList>
    </citation>
    <scope>NUCLEOTIDE SEQUENCE [LARGE SCALE GENOMIC DNA]</scope>
    <source>
        <strain evidence="3 4">CAB683</strain>
    </source>
</reference>